<gene>
    <name evidence="2" type="ORF">M9Y10_042808</name>
</gene>
<feature type="compositionally biased region" description="Acidic residues" evidence="1">
    <location>
        <begin position="650"/>
        <end position="660"/>
    </location>
</feature>
<dbReference type="Proteomes" id="UP001470230">
    <property type="component" value="Unassembled WGS sequence"/>
</dbReference>
<accession>A0ABR2JXX0</accession>
<evidence type="ECO:0000313" key="3">
    <source>
        <dbReference type="Proteomes" id="UP001470230"/>
    </source>
</evidence>
<proteinExistence type="predicted"/>
<evidence type="ECO:0008006" key="4">
    <source>
        <dbReference type="Google" id="ProtNLM"/>
    </source>
</evidence>
<feature type="compositionally biased region" description="Basic and acidic residues" evidence="1">
    <location>
        <begin position="677"/>
        <end position="698"/>
    </location>
</feature>
<sequence>MDESSKNFTVFDRDIFKSLTAQTKIISGNKPRNAYFCKIDLASKCTTHVFNQGIKELNRIFAHFKREHKNLLDNFLIDWLLQNNNEKMDPISCSTVISSYIRVIIFPQYESEKKKRELNNNISIKSGTEHCLDIQSIDSNNISRVILENGVYEHLLMNTISSKSHLNFCAGFMKLGFELGRNTNISMNDFLEICNGLVIPRSLLQKVGHDYFEASISYFKGAMAAFEIDAGTINDKQILAFVLSAKNRYQYSMLFDFEFNFEGDFESYQKVVMEKIRKAKENEITIVGLTTDNYPVQIMALSHESKQSIQNKYKDMENIIHIRCANHLLNLAYQDWVQLNNELSVYEIKIKNIMNVLSKKEFAKKISKKIPKIGITRWNSAFRALEMIFRLRKEIVDLYKNPRKSMNKDLFHIKEDVLFIFSRGFLEIYPLLFYVASLMDFLQTENLSCVDAIVIIEYFLQKVKNNIFEYNICQAGKDLYKLIKKRLILNKNVQIHELASLFTPDGIVRYRKIMNSFDSDLNIEEEYSTYFHCIKDSFTLKINQEFRLISVKKYFQSEYNHFISVIENFSPKFRKKSKKVILREKDKDFVINNQRQKQPDLYEYFQSQKRNNKDLEINKSNHKNKSNDDFELSDISSDIETVIDQMEKEETSDEESFDDESSNKKALDEETLNDDSTNDRSSDDDSSNEKQLNDENNNKNENICNDLENDFIAIDELDIVYVEENILNNYPSKFTNTDEPAPIDLTTNIDESTPIEVTTNIDKSAPIDLTTSIDDSTPIEVTTEPNKPDSVATSKNSIRIQSKNAKKIVIDDECYKNRKAALEWKNISALLIKNAKYLNITPNEAELAIVELHDLLIMPFAKINDNCPGAIGKNSKFTNFWATMSNYEYEEGRKFNTISKIAKRLYVIPLSEAGDERSFSKLNWRFENRRNRAKQKTMFNEIQIENAQRIKIESSNDFSKDMWKFPKQS</sequence>
<keyword evidence="3" id="KW-1185">Reference proteome</keyword>
<dbReference type="InterPro" id="IPR012337">
    <property type="entry name" value="RNaseH-like_sf"/>
</dbReference>
<evidence type="ECO:0000313" key="2">
    <source>
        <dbReference type="EMBL" id="KAK8883710.1"/>
    </source>
</evidence>
<dbReference type="SUPFAM" id="SSF53098">
    <property type="entry name" value="Ribonuclease H-like"/>
    <property type="match status" value="1"/>
</dbReference>
<evidence type="ECO:0000256" key="1">
    <source>
        <dbReference type="SAM" id="MobiDB-lite"/>
    </source>
</evidence>
<protein>
    <recommendedName>
        <fullName evidence="4">HAT C-terminal dimerisation domain-containing protein</fullName>
    </recommendedName>
</protein>
<dbReference type="EMBL" id="JAPFFF010000008">
    <property type="protein sequence ID" value="KAK8883710.1"/>
    <property type="molecule type" value="Genomic_DNA"/>
</dbReference>
<name>A0ABR2JXX0_9EUKA</name>
<reference evidence="2 3" key="1">
    <citation type="submission" date="2024-04" db="EMBL/GenBank/DDBJ databases">
        <title>Tritrichomonas musculus Genome.</title>
        <authorList>
            <person name="Alves-Ferreira E."/>
            <person name="Grigg M."/>
            <person name="Lorenzi H."/>
            <person name="Galac M."/>
        </authorList>
    </citation>
    <scope>NUCLEOTIDE SEQUENCE [LARGE SCALE GENOMIC DNA]</scope>
    <source>
        <strain evidence="2 3">EAF2021</strain>
    </source>
</reference>
<organism evidence="2 3">
    <name type="scientific">Tritrichomonas musculus</name>
    <dbReference type="NCBI Taxonomy" id="1915356"/>
    <lineage>
        <taxon>Eukaryota</taxon>
        <taxon>Metamonada</taxon>
        <taxon>Parabasalia</taxon>
        <taxon>Tritrichomonadida</taxon>
        <taxon>Tritrichomonadidae</taxon>
        <taxon>Tritrichomonas</taxon>
    </lineage>
</organism>
<comment type="caution">
    <text evidence="2">The sequence shown here is derived from an EMBL/GenBank/DDBJ whole genome shotgun (WGS) entry which is preliminary data.</text>
</comment>
<feature type="region of interest" description="Disordered" evidence="1">
    <location>
        <begin position="645"/>
        <end position="703"/>
    </location>
</feature>